<dbReference type="AlphaFoldDB" id="A0A0C9WCJ9"/>
<organism evidence="2 3">
    <name type="scientific">Hydnomerulius pinastri MD-312</name>
    <dbReference type="NCBI Taxonomy" id="994086"/>
    <lineage>
        <taxon>Eukaryota</taxon>
        <taxon>Fungi</taxon>
        <taxon>Dikarya</taxon>
        <taxon>Basidiomycota</taxon>
        <taxon>Agaricomycotina</taxon>
        <taxon>Agaricomycetes</taxon>
        <taxon>Agaricomycetidae</taxon>
        <taxon>Boletales</taxon>
        <taxon>Boletales incertae sedis</taxon>
        <taxon>Leucogyrophana</taxon>
    </lineage>
</organism>
<evidence type="ECO:0000313" key="3">
    <source>
        <dbReference type="Proteomes" id="UP000053820"/>
    </source>
</evidence>
<proteinExistence type="predicted"/>
<keyword evidence="3" id="KW-1185">Reference proteome</keyword>
<dbReference type="InterPro" id="IPR024983">
    <property type="entry name" value="CHAT_dom"/>
</dbReference>
<accession>A0A0C9WCJ9</accession>
<evidence type="ECO:0000259" key="1">
    <source>
        <dbReference type="Pfam" id="PF12770"/>
    </source>
</evidence>
<dbReference type="HOGENOM" id="CLU_001305_5_0_1"/>
<name>A0A0C9WCJ9_9AGAM</name>
<dbReference type="Proteomes" id="UP000053820">
    <property type="component" value="Unassembled WGS sequence"/>
</dbReference>
<feature type="domain" description="CHAT" evidence="1">
    <location>
        <begin position="329"/>
        <end position="595"/>
    </location>
</feature>
<dbReference type="Gene3D" id="1.25.40.10">
    <property type="entry name" value="Tetratricopeptide repeat domain"/>
    <property type="match status" value="1"/>
</dbReference>
<dbReference type="Pfam" id="PF12770">
    <property type="entry name" value="CHAT"/>
    <property type="match status" value="1"/>
</dbReference>
<sequence length="609" mass="68404">MSLNNFAFTLFTQFSQRGDGKDLDEAIQLSSRAAEQSLTRPSHLSAQRNLAKMRLALWRSQHTPLLLDDAMEHYRAAAQCAPAGVLRRLQLSLQWVKDAEDHQHTSALDAYAQSLQLLDSHISATVSVSSRHQARKNFPPDLSVDAASCALRLGDVCRAVELLEQGRALHWAQIARFRTSLDDLDSRDPRAEMLVKRFRDLSAMLNRPAQTSFDEGRSVTTIEAEAQHYRDLVEEWNKVVEEIRTFEGFSRFLLPPLFRDLREAAREGPVIILIASQVSCDAVIVLHTQLPIRVQLQITLEEVLDLAQKHLSNIRHSDGPDYNIFVEVMGSLWREAISPVVTELKKLLGKGSRIWWCPTSLFTAFPIHSVGEYARGGQVLSKLFISSYTPSLRTLIKARTYTKTTSDIKFAAIGQAEPSFASWKPLHYVHPEVDEIEKLLPTHPVLFTKLTSSESTKQQALRTLQDHQWFHLSCHGKQDLEEPFKSHFAMRDDPLSLLDIIDADISGHEFAFLSACETAMGDRSAPDEAIHLAAGLQFMGVKSVIGTLWSVDDKVAYDLVSAFYKEFCKDGTMDCTMAARALHKAVALLANGEDKVPPQRRAMFIHIGI</sequence>
<protein>
    <recommendedName>
        <fullName evidence="1">CHAT domain-containing protein</fullName>
    </recommendedName>
</protein>
<dbReference type="InterPro" id="IPR011990">
    <property type="entry name" value="TPR-like_helical_dom_sf"/>
</dbReference>
<dbReference type="EMBL" id="KN839856">
    <property type="protein sequence ID" value="KIJ62216.1"/>
    <property type="molecule type" value="Genomic_DNA"/>
</dbReference>
<reference evidence="2 3" key="1">
    <citation type="submission" date="2014-04" db="EMBL/GenBank/DDBJ databases">
        <title>Evolutionary Origins and Diversification of the Mycorrhizal Mutualists.</title>
        <authorList>
            <consortium name="DOE Joint Genome Institute"/>
            <consortium name="Mycorrhizal Genomics Consortium"/>
            <person name="Kohler A."/>
            <person name="Kuo A."/>
            <person name="Nagy L.G."/>
            <person name="Floudas D."/>
            <person name="Copeland A."/>
            <person name="Barry K.W."/>
            <person name="Cichocki N."/>
            <person name="Veneault-Fourrey C."/>
            <person name="LaButti K."/>
            <person name="Lindquist E.A."/>
            <person name="Lipzen A."/>
            <person name="Lundell T."/>
            <person name="Morin E."/>
            <person name="Murat C."/>
            <person name="Riley R."/>
            <person name="Ohm R."/>
            <person name="Sun H."/>
            <person name="Tunlid A."/>
            <person name="Henrissat B."/>
            <person name="Grigoriev I.V."/>
            <person name="Hibbett D.S."/>
            <person name="Martin F."/>
        </authorList>
    </citation>
    <scope>NUCLEOTIDE SEQUENCE [LARGE SCALE GENOMIC DNA]</scope>
    <source>
        <strain evidence="2 3">MD-312</strain>
    </source>
</reference>
<evidence type="ECO:0000313" key="2">
    <source>
        <dbReference type="EMBL" id="KIJ62216.1"/>
    </source>
</evidence>
<dbReference type="OrthoDB" id="9991317at2759"/>
<gene>
    <name evidence="2" type="ORF">HYDPIDRAFT_30482</name>
</gene>